<dbReference type="InterPro" id="IPR049386">
    <property type="entry name" value="FCSD_central"/>
</dbReference>
<evidence type="ECO:0000256" key="2">
    <source>
        <dbReference type="ARBA" id="ARBA00022827"/>
    </source>
</evidence>
<dbReference type="InterPro" id="IPR006311">
    <property type="entry name" value="TAT_signal"/>
</dbReference>
<dbReference type="PANTHER" id="PTHR43755">
    <property type="match status" value="1"/>
</dbReference>
<dbReference type="EMBL" id="LN907867">
    <property type="protein sequence ID" value="CUU42498.1"/>
    <property type="molecule type" value="Genomic_DNA"/>
</dbReference>
<reference evidence="6" key="1">
    <citation type="journal article" date="2015" name="Genome Announc.">
        <title>Complete Genome Sequence of the Bacteriochlorophyll b-Producing Photosynthetic Bacterium Blastochloris viridis.</title>
        <authorList>
            <person name="Tsukatani Y."/>
            <person name="Hirose Y."/>
            <person name="Harada J."/>
            <person name="Misawa N."/>
            <person name="Mori K."/>
            <person name="Inoue K."/>
            <person name="Tamiaki H."/>
        </authorList>
    </citation>
    <scope>NUCLEOTIDE SEQUENCE [LARGE SCALE GENOMIC DNA]</scope>
    <source>
        <strain evidence="6">DSM 133</strain>
    </source>
</reference>
<dbReference type="EC" id="1.8.2.3" evidence="7"/>
<dbReference type="PROSITE" id="PS51318">
    <property type="entry name" value="TAT"/>
    <property type="match status" value="1"/>
</dbReference>
<dbReference type="AlphaFoldDB" id="A0A0H5BDI1"/>
<dbReference type="GO" id="GO:0070225">
    <property type="term" value="F:sulfide dehydrogenase activity"/>
    <property type="evidence" value="ECO:0007669"/>
    <property type="project" value="UniProtKB-EC"/>
</dbReference>
<accession>A0A0H5BDI1</accession>
<dbReference type="PATRIC" id="fig|1079.6.peg.2142"/>
<evidence type="ECO:0000259" key="3">
    <source>
        <dbReference type="Pfam" id="PF07992"/>
    </source>
</evidence>
<keyword evidence="7" id="KW-0560">Oxidoreductase</keyword>
<dbReference type="OrthoDB" id="9802771at2"/>
<evidence type="ECO:0000259" key="5">
    <source>
        <dbReference type="Pfam" id="PF21706"/>
    </source>
</evidence>
<reference evidence="8" key="3">
    <citation type="journal article" date="2016" name="Genome Announc.">
        <title>Revised genome sequence of the purple photosynthetic bacterium Blastochloris viridis.</title>
        <authorList>
            <person name="Liu L.N."/>
            <person name="Faulkner M."/>
            <person name="Liu X."/>
            <person name="Huang F."/>
            <person name="Darby A.C."/>
            <person name="Hall N."/>
        </authorList>
    </citation>
    <scope>NUCLEOTIDE SEQUENCE [LARGE SCALE GENOMIC DNA]</scope>
    <source>
        <strain evidence="8">ATCC 19567 / DSM 133 / F</strain>
    </source>
</reference>
<dbReference type="SUPFAM" id="SSF51905">
    <property type="entry name" value="FAD/NAD(P)-binding domain"/>
    <property type="match status" value="2"/>
</dbReference>
<feature type="domain" description="Flavocytochrome c sulphide dehydrogenase flavin-binding" evidence="4">
    <location>
        <begin position="358"/>
        <end position="429"/>
    </location>
</feature>
<gene>
    <name evidence="7" type="primary">fccB</name>
    <name evidence="6" type="ORF">BV133_2667</name>
    <name evidence="7" type="ORF">BVIRIDIS_15100</name>
</gene>
<dbReference type="Pfam" id="PF09242">
    <property type="entry name" value="FCSD-flav_bind"/>
    <property type="match status" value="1"/>
</dbReference>
<dbReference type="Gene3D" id="3.90.760.10">
    <property type="entry name" value="Flavocytochrome c sulphide dehydrogenase, flavin-binding domain"/>
    <property type="match status" value="1"/>
</dbReference>
<dbReference type="SUPFAM" id="SSF55424">
    <property type="entry name" value="FAD/NAD-linked reductases, dimerisation (C-terminal) domain"/>
    <property type="match status" value="1"/>
</dbReference>
<dbReference type="Gene3D" id="3.50.50.60">
    <property type="entry name" value="FAD/NAD(P)-binding domain"/>
    <property type="match status" value="2"/>
</dbReference>
<dbReference type="InterPro" id="IPR023753">
    <property type="entry name" value="FAD/NAD-binding_dom"/>
</dbReference>
<dbReference type="Pfam" id="PF07992">
    <property type="entry name" value="Pyr_redox_2"/>
    <property type="match status" value="1"/>
</dbReference>
<dbReference type="RefSeq" id="WP_055037541.1">
    <property type="nucleotide sequence ID" value="NZ_AP014854.2"/>
</dbReference>
<sequence length="430" mass="46449">MTQVSRRDFARLALAGAATLAAPAVVQAKAKGRIVIIGGGFGGASAARYIRINHPHIAVTIIEPRKQVVTCPYGNLLLEGRKTLAEITQSYVGLSRRGVKFVHDWADSVDVIAKKVKVRGGATIAYDKLIVSPGIAIKWDALAGYGKGAEEVFPHAWVPENGEQVVLLRRQLEALPDGGVVGFAIPGNPFRCPPGPYERISLVASYLKKHKPRSKILALDGKDAFSKQGLFQDAWNELYPGLIEWIPAAKDGRVVRVDVKEKIFETEFGTRHKVDVGNVIPPQSAAKIAFDIGLVNETGWVPVNPYTFEATAVKDVHVIGDATIGGPMPKSGFIANSTSKQAAASAVALLEGREVPKDPIYFNTCYSHVGDDYGISVVGVFRPGEKGFVETPNSGGVSPRGPLEQQREQRKLESHYADSWYAAITKDAFS</sequence>
<dbReference type="STRING" id="1079.BVIR_2065"/>
<feature type="domain" description="Sulfide dehydrogenase [flavocytochrome c] flavoprotein chain central" evidence="5">
    <location>
        <begin position="166"/>
        <end position="281"/>
    </location>
</feature>
<keyword evidence="1" id="KW-0285">Flavoprotein</keyword>
<evidence type="ECO:0000259" key="4">
    <source>
        <dbReference type="Pfam" id="PF09242"/>
    </source>
</evidence>
<dbReference type="InterPro" id="IPR036188">
    <property type="entry name" value="FAD/NAD-bd_sf"/>
</dbReference>
<organism evidence="7 8">
    <name type="scientific">Blastochloris viridis</name>
    <name type="common">Rhodopseudomonas viridis</name>
    <dbReference type="NCBI Taxonomy" id="1079"/>
    <lineage>
        <taxon>Bacteria</taxon>
        <taxon>Pseudomonadati</taxon>
        <taxon>Pseudomonadota</taxon>
        <taxon>Alphaproteobacteria</taxon>
        <taxon>Hyphomicrobiales</taxon>
        <taxon>Blastochloridaceae</taxon>
        <taxon>Blastochloris</taxon>
    </lineage>
</organism>
<keyword evidence="8" id="KW-1185">Reference proteome</keyword>
<dbReference type="InterPro" id="IPR037092">
    <property type="entry name" value="FlavoCytC_S_DH_flav-bd_sf"/>
</dbReference>
<evidence type="ECO:0000256" key="1">
    <source>
        <dbReference type="ARBA" id="ARBA00022630"/>
    </source>
</evidence>
<evidence type="ECO:0000313" key="7">
    <source>
        <dbReference type="EMBL" id="CUU42498.1"/>
    </source>
</evidence>
<feature type="domain" description="FAD/NAD(P)-binding" evidence="3">
    <location>
        <begin position="33"/>
        <end position="134"/>
    </location>
</feature>
<reference evidence="7" key="2">
    <citation type="submission" date="2015-11" db="EMBL/GenBank/DDBJ databases">
        <authorList>
            <person name="Zhang Y."/>
            <person name="Guo Z."/>
        </authorList>
    </citation>
    <scope>NUCLEOTIDE SEQUENCE</scope>
    <source>
        <strain evidence="7">1</strain>
    </source>
</reference>
<dbReference type="PANTHER" id="PTHR43755:SF1">
    <property type="entry name" value="FAD-DEPENDENT PYRIDINE NUCLEOTIDE-DISULPHIDE OXIDOREDUCTASE"/>
    <property type="match status" value="1"/>
</dbReference>
<proteinExistence type="predicted"/>
<dbReference type="KEGG" id="bvr:BVIR_2065"/>
<dbReference type="Proteomes" id="UP000065734">
    <property type="component" value="Chromosome I"/>
</dbReference>
<dbReference type="InterPro" id="IPR016156">
    <property type="entry name" value="FAD/NAD-linked_Rdtase_dimer_sf"/>
</dbReference>
<dbReference type="GO" id="GO:0050660">
    <property type="term" value="F:flavin adenine dinucleotide binding"/>
    <property type="evidence" value="ECO:0007669"/>
    <property type="project" value="InterPro"/>
</dbReference>
<keyword evidence="2" id="KW-0274">FAD</keyword>
<dbReference type="EMBL" id="AP014854">
    <property type="protein sequence ID" value="BAS00261.1"/>
    <property type="molecule type" value="Genomic_DNA"/>
</dbReference>
<dbReference type="InterPro" id="IPR015323">
    <property type="entry name" value="FlavoCytC_S_DH_flav-bd"/>
</dbReference>
<dbReference type="InterPro" id="IPR052541">
    <property type="entry name" value="SQRD"/>
</dbReference>
<protein>
    <submittedName>
        <fullName evidence="6 7">Sulfide dehydrogenase [flavocytochrome c] flavoprotein chain</fullName>
        <ecNumber evidence="7">1.8.2.3</ecNumber>
    </submittedName>
</protein>
<name>A0A0H5BDI1_BLAVI</name>
<evidence type="ECO:0000313" key="6">
    <source>
        <dbReference type="EMBL" id="BAS00261.1"/>
    </source>
</evidence>
<dbReference type="Pfam" id="PF21706">
    <property type="entry name" value="FCSD_central"/>
    <property type="match status" value="1"/>
</dbReference>
<evidence type="ECO:0000313" key="8">
    <source>
        <dbReference type="Proteomes" id="UP000065734"/>
    </source>
</evidence>